<evidence type="ECO:0000256" key="2">
    <source>
        <dbReference type="ARBA" id="ARBA00004760"/>
    </source>
</evidence>
<evidence type="ECO:0000256" key="7">
    <source>
        <dbReference type="ARBA" id="ARBA00022676"/>
    </source>
</evidence>
<reference evidence="16" key="2">
    <citation type="submission" date="2023-05" db="EMBL/GenBank/DDBJ databases">
        <authorList>
            <consortium name="Lawrence Berkeley National Laboratory"/>
            <person name="Steindorff A."/>
            <person name="Hensen N."/>
            <person name="Bonometti L."/>
            <person name="Westerberg I."/>
            <person name="Brannstrom I.O."/>
            <person name="Guillou S."/>
            <person name="Cros-Aarteil S."/>
            <person name="Calhoun S."/>
            <person name="Haridas S."/>
            <person name="Kuo A."/>
            <person name="Mondo S."/>
            <person name="Pangilinan J."/>
            <person name="Riley R."/>
            <person name="Labutti K."/>
            <person name="Andreopoulos B."/>
            <person name="Lipzen A."/>
            <person name="Chen C."/>
            <person name="Yanf M."/>
            <person name="Daum C."/>
            <person name="Ng V."/>
            <person name="Clum A."/>
            <person name="Ohm R."/>
            <person name="Martin F."/>
            <person name="Silar P."/>
            <person name="Natvig D."/>
            <person name="Lalanne C."/>
            <person name="Gautier V."/>
            <person name="Ament-Velasquez S.L."/>
            <person name="Kruys A."/>
            <person name="Hutchinson M.I."/>
            <person name="Powell A.J."/>
            <person name="Barry K."/>
            <person name="Miller A.N."/>
            <person name="Grigoriev I.V."/>
            <person name="Debuchy R."/>
            <person name="Gladieux P."/>
            <person name="Thoren M.H."/>
            <person name="Johannesson H."/>
        </authorList>
    </citation>
    <scope>NUCLEOTIDE SEQUENCE</scope>
    <source>
        <strain evidence="16">PSN309</strain>
    </source>
</reference>
<dbReference type="EC" id="2.4.1.80" evidence="5"/>
<proteinExistence type="inferred from homology"/>
<reference evidence="16" key="1">
    <citation type="journal article" date="2023" name="Mol. Phylogenet. Evol.">
        <title>Genome-scale phylogeny and comparative genomics of the fungal order Sordariales.</title>
        <authorList>
            <person name="Hensen N."/>
            <person name="Bonometti L."/>
            <person name="Westerberg I."/>
            <person name="Brannstrom I.O."/>
            <person name="Guillou S."/>
            <person name="Cros-Aarteil S."/>
            <person name="Calhoun S."/>
            <person name="Haridas S."/>
            <person name="Kuo A."/>
            <person name="Mondo S."/>
            <person name="Pangilinan J."/>
            <person name="Riley R."/>
            <person name="LaButti K."/>
            <person name="Andreopoulos B."/>
            <person name="Lipzen A."/>
            <person name="Chen C."/>
            <person name="Yan M."/>
            <person name="Daum C."/>
            <person name="Ng V."/>
            <person name="Clum A."/>
            <person name="Steindorff A."/>
            <person name="Ohm R.A."/>
            <person name="Martin F."/>
            <person name="Silar P."/>
            <person name="Natvig D.O."/>
            <person name="Lalanne C."/>
            <person name="Gautier V."/>
            <person name="Ament-Velasquez S.L."/>
            <person name="Kruys A."/>
            <person name="Hutchinson M.I."/>
            <person name="Powell A.J."/>
            <person name="Barry K."/>
            <person name="Miller A.N."/>
            <person name="Grigoriev I.V."/>
            <person name="Debuchy R."/>
            <person name="Gladieux P."/>
            <person name="Hiltunen Thoren M."/>
            <person name="Johannesson H."/>
        </authorList>
    </citation>
    <scope>NUCLEOTIDE SEQUENCE</scope>
    <source>
        <strain evidence="16">PSN309</strain>
    </source>
</reference>
<evidence type="ECO:0000256" key="6">
    <source>
        <dbReference type="ARBA" id="ARBA00019988"/>
    </source>
</evidence>
<gene>
    <name evidence="16" type="ORF">QBC35DRAFT_415426</name>
</gene>
<evidence type="ECO:0000256" key="1">
    <source>
        <dbReference type="ARBA" id="ARBA00004141"/>
    </source>
</evidence>
<comment type="caution">
    <text evidence="16">The sequence shown here is derived from an EMBL/GenBank/DDBJ whole genome shotgun (WGS) entry which is preliminary data.</text>
</comment>
<comment type="subcellular location">
    <subcellularLocation>
        <location evidence="1">Membrane</location>
        <topology evidence="1">Multi-pass membrane protein</topology>
    </subcellularLocation>
</comment>
<evidence type="ECO:0000256" key="11">
    <source>
        <dbReference type="ARBA" id="ARBA00023136"/>
    </source>
</evidence>
<evidence type="ECO:0000256" key="13">
    <source>
        <dbReference type="ARBA" id="ARBA00031543"/>
    </source>
</evidence>
<evidence type="ECO:0000256" key="5">
    <source>
        <dbReference type="ARBA" id="ARBA00012699"/>
    </source>
</evidence>
<keyword evidence="17" id="KW-1185">Reference proteome</keyword>
<keyword evidence="8" id="KW-0808">Transferase</keyword>
<dbReference type="Proteomes" id="UP001302126">
    <property type="component" value="Unassembled WGS sequence"/>
</dbReference>
<dbReference type="GO" id="GO:0016020">
    <property type="term" value="C:membrane"/>
    <property type="evidence" value="ECO:0007669"/>
    <property type="project" value="UniProtKB-SubCell"/>
</dbReference>
<dbReference type="InterPro" id="IPR025993">
    <property type="entry name" value="Ceramide_glucosylTrfase"/>
</dbReference>
<accession>A0AAN7AGL8</accession>
<evidence type="ECO:0000256" key="9">
    <source>
        <dbReference type="ARBA" id="ARBA00022692"/>
    </source>
</evidence>
<keyword evidence="7" id="KW-0328">Glycosyltransferase</keyword>
<keyword evidence="11 15" id="KW-0472">Membrane</keyword>
<evidence type="ECO:0000256" key="8">
    <source>
        <dbReference type="ARBA" id="ARBA00022679"/>
    </source>
</evidence>
<evidence type="ECO:0000256" key="15">
    <source>
        <dbReference type="SAM" id="Phobius"/>
    </source>
</evidence>
<organism evidence="16 17">
    <name type="scientific">Podospora australis</name>
    <dbReference type="NCBI Taxonomy" id="1536484"/>
    <lineage>
        <taxon>Eukaryota</taxon>
        <taxon>Fungi</taxon>
        <taxon>Dikarya</taxon>
        <taxon>Ascomycota</taxon>
        <taxon>Pezizomycotina</taxon>
        <taxon>Sordariomycetes</taxon>
        <taxon>Sordariomycetidae</taxon>
        <taxon>Sordariales</taxon>
        <taxon>Podosporaceae</taxon>
        <taxon>Podospora</taxon>
    </lineage>
</organism>
<comment type="similarity">
    <text evidence="4">Belongs to the glycosyltransferase 2 family.</text>
</comment>
<name>A0AAN7AGL8_9PEZI</name>
<comment type="pathway">
    <text evidence="2">Lipid metabolism; sphingolipid metabolism.</text>
</comment>
<dbReference type="GO" id="GO:0006679">
    <property type="term" value="P:glucosylceramide biosynthetic process"/>
    <property type="evidence" value="ECO:0007669"/>
    <property type="project" value="TreeGrafter"/>
</dbReference>
<evidence type="ECO:0000256" key="14">
    <source>
        <dbReference type="ARBA" id="ARBA00032575"/>
    </source>
</evidence>
<sequence length="533" mass="59585">MYNENGPMSIIVQGAALVCFTWSCIIVTVQTIGIFKLFRNHSAPLPKPVSPTLLKDIPHITIIRPVKGVEAGLYECLASTFRLAYPKSKLTIFLCVDSTTDPAYPILRKLVEDFPEFDAQVLVEEQDPVLHGHGGHINNLGPNPKIRNISRAYREARPDSAIWIVDCNVWVSPYSAGRMVDKLYGFQANGARTTPYKFVHQLPLVVDIEAPRTSEQQTLLPTGARAELSHAQSPRGILDYGGRLEEMFMATTHAKFYSAINTVGIAPCIVGKSNMFRKAHLETLTDPAQNPILSAADSSRGRGIDFFSSYICEDHLIGDLIWRSKIDGYKNHGLVFGEVAIQPVSGMPVAAYIARRVRWLRVRKWTVLTATLVEPGVESLVASLHLAFAMTTLPWVYGPLGIPPTWHAMGAIWFSAVTTWMVVDRWVSGKLHKLQSVEVDEHTPYFAVGSIRRGGIKRRPFFTWFFAWLGRELLAFPIWAWAVLFGATVAWRGNKFRVRMDMSVVEIDSGRKSRPLTPITANGERPCSKDRVD</sequence>
<evidence type="ECO:0000313" key="17">
    <source>
        <dbReference type="Proteomes" id="UP001302126"/>
    </source>
</evidence>
<evidence type="ECO:0000256" key="4">
    <source>
        <dbReference type="ARBA" id="ARBA00006739"/>
    </source>
</evidence>
<protein>
    <recommendedName>
        <fullName evidence="6">Ceramide glucosyltransferase</fullName>
        <ecNumber evidence="5">2.4.1.80</ecNumber>
    </recommendedName>
    <alternativeName>
        <fullName evidence="13">Glucosylceramide synthase</fullName>
    </alternativeName>
    <alternativeName>
        <fullName evidence="14">UDP-glucose ceramide glucosyltransferase</fullName>
    </alternativeName>
    <alternativeName>
        <fullName evidence="12">UDP-glucose:N-acylsphingosine D-glucosyltransferase</fullName>
    </alternativeName>
</protein>
<feature type="transmembrane region" description="Helical" evidence="15">
    <location>
        <begin position="461"/>
        <end position="491"/>
    </location>
</feature>
<dbReference type="PANTHER" id="PTHR12726">
    <property type="entry name" value="CERAMIDE GLUCOSYLTRANSFERASE"/>
    <property type="match status" value="1"/>
</dbReference>
<dbReference type="PANTHER" id="PTHR12726:SF0">
    <property type="entry name" value="CERAMIDE GLUCOSYLTRANSFERASE"/>
    <property type="match status" value="1"/>
</dbReference>
<dbReference type="SUPFAM" id="SSF53448">
    <property type="entry name" value="Nucleotide-diphospho-sugar transferases"/>
    <property type="match status" value="1"/>
</dbReference>
<keyword evidence="10 15" id="KW-1133">Transmembrane helix</keyword>
<dbReference type="AlphaFoldDB" id="A0AAN7AGL8"/>
<dbReference type="InterPro" id="IPR029044">
    <property type="entry name" value="Nucleotide-diphossugar_trans"/>
</dbReference>
<feature type="transmembrane region" description="Helical" evidence="15">
    <location>
        <begin position="12"/>
        <end position="38"/>
    </location>
</feature>
<evidence type="ECO:0000313" key="16">
    <source>
        <dbReference type="EMBL" id="KAK4185167.1"/>
    </source>
</evidence>
<dbReference type="EMBL" id="MU864459">
    <property type="protein sequence ID" value="KAK4185167.1"/>
    <property type="molecule type" value="Genomic_DNA"/>
</dbReference>
<keyword evidence="9 15" id="KW-0812">Transmembrane</keyword>
<evidence type="ECO:0000256" key="12">
    <source>
        <dbReference type="ARBA" id="ARBA00031017"/>
    </source>
</evidence>
<evidence type="ECO:0000256" key="10">
    <source>
        <dbReference type="ARBA" id="ARBA00022989"/>
    </source>
</evidence>
<evidence type="ECO:0000256" key="3">
    <source>
        <dbReference type="ARBA" id="ARBA00004991"/>
    </source>
</evidence>
<dbReference type="GO" id="GO:0008120">
    <property type="term" value="F:ceramide glucosyltransferase activity"/>
    <property type="evidence" value="ECO:0007669"/>
    <property type="project" value="UniProtKB-EC"/>
</dbReference>
<comment type="pathway">
    <text evidence="3">Sphingolipid metabolism.</text>
</comment>